<keyword evidence="2" id="KW-1185">Reference proteome</keyword>
<gene>
    <name evidence="1" type="ORF">JYU34_013550</name>
</gene>
<dbReference type="Proteomes" id="UP000823941">
    <property type="component" value="Chromosome 18"/>
</dbReference>
<accession>A0ABQ7QAF9</accession>
<comment type="caution">
    <text evidence="1">The sequence shown here is derived from an EMBL/GenBank/DDBJ whole genome shotgun (WGS) entry which is preliminary data.</text>
</comment>
<evidence type="ECO:0000313" key="1">
    <source>
        <dbReference type="EMBL" id="KAG7302090.1"/>
    </source>
</evidence>
<reference evidence="1 2" key="1">
    <citation type="submission" date="2021-06" db="EMBL/GenBank/DDBJ databases">
        <title>A haploid diamondback moth (Plutella xylostella L.) genome assembly resolves 31 chromosomes and identifies a diamide resistance mutation.</title>
        <authorList>
            <person name="Ward C.M."/>
            <person name="Perry K.D."/>
            <person name="Baker G."/>
            <person name="Powis K."/>
            <person name="Heckel D.G."/>
            <person name="Baxter S.W."/>
        </authorList>
    </citation>
    <scope>NUCLEOTIDE SEQUENCE [LARGE SCALE GENOMIC DNA]</scope>
    <source>
        <strain evidence="1 2">LV</strain>
        <tissue evidence="1">Single pupa</tissue>
    </source>
</reference>
<protein>
    <recommendedName>
        <fullName evidence="3">Secreted protein</fullName>
    </recommendedName>
</protein>
<proteinExistence type="predicted"/>
<evidence type="ECO:0008006" key="3">
    <source>
        <dbReference type="Google" id="ProtNLM"/>
    </source>
</evidence>
<organism evidence="1 2">
    <name type="scientific">Plutella xylostella</name>
    <name type="common">Diamondback moth</name>
    <name type="synonym">Plutella maculipennis</name>
    <dbReference type="NCBI Taxonomy" id="51655"/>
    <lineage>
        <taxon>Eukaryota</taxon>
        <taxon>Metazoa</taxon>
        <taxon>Ecdysozoa</taxon>
        <taxon>Arthropoda</taxon>
        <taxon>Hexapoda</taxon>
        <taxon>Insecta</taxon>
        <taxon>Pterygota</taxon>
        <taxon>Neoptera</taxon>
        <taxon>Endopterygota</taxon>
        <taxon>Lepidoptera</taxon>
        <taxon>Glossata</taxon>
        <taxon>Ditrysia</taxon>
        <taxon>Yponomeutoidea</taxon>
        <taxon>Plutellidae</taxon>
        <taxon>Plutella</taxon>
    </lineage>
</organism>
<name>A0ABQ7QAF9_PLUXY</name>
<dbReference type="EMBL" id="JAHIBW010000018">
    <property type="protein sequence ID" value="KAG7302090.1"/>
    <property type="molecule type" value="Genomic_DNA"/>
</dbReference>
<evidence type="ECO:0000313" key="2">
    <source>
        <dbReference type="Proteomes" id="UP000823941"/>
    </source>
</evidence>
<sequence>MNNVAVATAAALRPTTSFITRPATSAAEPAAAAAAAAARCPHHAGGMQSLCADCDAAAVYDRNHSDCLHTAPHLYSENEHDFNSILLLLAGSGEKAWRKHIKR</sequence>